<dbReference type="InterPro" id="IPR017441">
    <property type="entry name" value="Protein_kinase_ATP_BS"/>
</dbReference>
<evidence type="ECO:0000256" key="12">
    <source>
        <dbReference type="PROSITE-ProRule" id="PRU10141"/>
    </source>
</evidence>
<keyword evidence="17" id="KW-1185">Reference proteome</keyword>
<dbReference type="GO" id="GO:0005524">
    <property type="term" value="F:ATP binding"/>
    <property type="evidence" value="ECO:0007669"/>
    <property type="project" value="UniProtKB-UniRule"/>
</dbReference>
<dbReference type="Gene3D" id="1.10.510.10">
    <property type="entry name" value="Transferase(Phosphotransferase) domain 1"/>
    <property type="match status" value="1"/>
</dbReference>
<keyword evidence="10 14" id="KW-1133">Transmembrane helix</keyword>
<dbReference type="PROSITE" id="PS00107">
    <property type="entry name" value="PROTEIN_KINASE_ATP"/>
    <property type="match status" value="1"/>
</dbReference>
<dbReference type="Gene3D" id="3.40.190.10">
    <property type="entry name" value="Periplasmic binding protein-like II"/>
    <property type="match status" value="2"/>
</dbReference>
<dbReference type="InterPro" id="IPR000719">
    <property type="entry name" value="Prot_kinase_dom"/>
</dbReference>
<accession>A0A2G5P848</accession>
<reference evidence="16 17" key="1">
    <citation type="journal article" date="2017" name="Infect. Genet. Evol.">
        <title>The new phylogeny of the genus Mycobacterium: The old and the news.</title>
        <authorList>
            <person name="Tortoli E."/>
            <person name="Fedrizzi T."/>
            <person name="Meehan C.J."/>
            <person name="Trovato A."/>
            <person name="Grottola A."/>
            <person name="Giacobazzi E."/>
            <person name="Serpini G.F."/>
            <person name="Tagliazucchi S."/>
            <person name="Fabio A."/>
            <person name="Bettua C."/>
            <person name="Bertorelli R."/>
            <person name="Frascaro F."/>
            <person name="De Sanctis V."/>
            <person name="Pecorari M."/>
            <person name="Jousson O."/>
            <person name="Segata N."/>
            <person name="Cirillo D.M."/>
        </authorList>
    </citation>
    <scope>NUCLEOTIDE SEQUENCE [LARGE SCALE GENOMIC DNA]</scope>
    <source>
        <strain evidence="16 17">CIP1034565</strain>
    </source>
</reference>
<feature type="compositionally biased region" description="Low complexity" evidence="13">
    <location>
        <begin position="266"/>
        <end position="276"/>
    </location>
</feature>
<dbReference type="CDD" id="cd01004">
    <property type="entry name" value="PBP2_MidA_like"/>
    <property type="match status" value="1"/>
</dbReference>
<evidence type="ECO:0000313" key="17">
    <source>
        <dbReference type="Proteomes" id="UP000230551"/>
    </source>
</evidence>
<evidence type="ECO:0000256" key="7">
    <source>
        <dbReference type="ARBA" id="ARBA00022741"/>
    </source>
</evidence>
<dbReference type="PANTHER" id="PTHR43289:SF6">
    <property type="entry name" value="SERINE_THREONINE-PROTEIN KINASE NEKL-3"/>
    <property type="match status" value="1"/>
</dbReference>
<evidence type="ECO:0000256" key="5">
    <source>
        <dbReference type="ARBA" id="ARBA00022679"/>
    </source>
</evidence>
<dbReference type="Pfam" id="PF00069">
    <property type="entry name" value="Pkinase"/>
    <property type="match status" value="1"/>
</dbReference>
<evidence type="ECO:0000256" key="3">
    <source>
        <dbReference type="ARBA" id="ARBA00022475"/>
    </source>
</evidence>
<feature type="region of interest" description="Disordered" evidence="13">
    <location>
        <begin position="266"/>
        <end position="287"/>
    </location>
</feature>
<evidence type="ECO:0000256" key="11">
    <source>
        <dbReference type="ARBA" id="ARBA00023136"/>
    </source>
</evidence>
<dbReference type="GO" id="GO:0080090">
    <property type="term" value="P:regulation of primary metabolic process"/>
    <property type="evidence" value="ECO:0007669"/>
    <property type="project" value="UniProtKB-ARBA"/>
</dbReference>
<feature type="binding site" evidence="12">
    <location>
        <position position="38"/>
    </location>
    <ligand>
        <name>ATP</name>
        <dbReference type="ChEBI" id="CHEBI:30616"/>
    </ligand>
</feature>
<proteinExistence type="predicted"/>
<keyword evidence="11 14" id="KW-0472">Membrane</keyword>
<keyword evidence="3" id="KW-1003">Cell membrane</keyword>
<dbReference type="FunFam" id="1.10.510.10:FF:000021">
    <property type="entry name" value="Serine/threonine protein kinase"/>
    <property type="match status" value="1"/>
</dbReference>
<organism evidence="16 17">
    <name type="scientific">Mycolicibacterium brumae</name>
    <dbReference type="NCBI Taxonomy" id="85968"/>
    <lineage>
        <taxon>Bacteria</taxon>
        <taxon>Bacillati</taxon>
        <taxon>Actinomycetota</taxon>
        <taxon>Actinomycetes</taxon>
        <taxon>Mycobacteriales</taxon>
        <taxon>Mycobacteriaceae</taxon>
        <taxon>Mycolicibacterium</taxon>
    </lineage>
</organism>
<evidence type="ECO:0000256" key="4">
    <source>
        <dbReference type="ARBA" id="ARBA00022527"/>
    </source>
</evidence>
<protein>
    <recommendedName>
        <fullName evidence="2">non-specific serine/threonine protein kinase</fullName>
        <ecNumber evidence="2">2.7.11.1</ecNumber>
    </recommendedName>
</protein>
<dbReference type="SUPFAM" id="SSF56112">
    <property type="entry name" value="Protein kinase-like (PK-like)"/>
    <property type="match status" value="1"/>
</dbReference>
<evidence type="ECO:0000256" key="2">
    <source>
        <dbReference type="ARBA" id="ARBA00012513"/>
    </source>
</evidence>
<dbReference type="AlphaFoldDB" id="A0A2G5P848"/>
<dbReference type="EC" id="2.7.11.1" evidence="2"/>
<feature type="region of interest" description="Disordered" evidence="13">
    <location>
        <begin position="317"/>
        <end position="336"/>
    </location>
</feature>
<evidence type="ECO:0000256" key="1">
    <source>
        <dbReference type="ARBA" id="ARBA00004162"/>
    </source>
</evidence>
<dbReference type="PROSITE" id="PS50011">
    <property type="entry name" value="PROTEIN_KINASE_DOM"/>
    <property type="match status" value="1"/>
</dbReference>
<evidence type="ECO:0000256" key="14">
    <source>
        <dbReference type="SAM" id="Phobius"/>
    </source>
</evidence>
<dbReference type="PANTHER" id="PTHR43289">
    <property type="entry name" value="MITOGEN-ACTIVATED PROTEIN KINASE KINASE KINASE 20-RELATED"/>
    <property type="match status" value="1"/>
</dbReference>
<dbReference type="Proteomes" id="UP000230551">
    <property type="component" value="Unassembled WGS sequence"/>
</dbReference>
<dbReference type="GO" id="GO:0004674">
    <property type="term" value="F:protein serine/threonine kinase activity"/>
    <property type="evidence" value="ECO:0007669"/>
    <property type="project" value="UniProtKB-KW"/>
</dbReference>
<dbReference type="Gene3D" id="3.30.200.20">
    <property type="entry name" value="Phosphorylase Kinase, domain 1"/>
    <property type="match status" value="1"/>
</dbReference>
<dbReference type="GO" id="GO:0005886">
    <property type="term" value="C:plasma membrane"/>
    <property type="evidence" value="ECO:0007669"/>
    <property type="project" value="UniProtKB-SubCell"/>
</dbReference>
<keyword evidence="8 16" id="KW-0418">Kinase</keyword>
<evidence type="ECO:0000259" key="15">
    <source>
        <dbReference type="PROSITE" id="PS50011"/>
    </source>
</evidence>
<comment type="caution">
    <text evidence="16">The sequence shown here is derived from an EMBL/GenBank/DDBJ whole genome shotgun (WGS) entry which is preliminary data.</text>
</comment>
<dbReference type="STRING" id="85968.GCA_900073015_03398"/>
<dbReference type="Pfam" id="PF00497">
    <property type="entry name" value="SBP_bac_3"/>
    <property type="match status" value="1"/>
</dbReference>
<keyword evidence="7 12" id="KW-0547">Nucleotide-binding</keyword>
<evidence type="ECO:0000256" key="9">
    <source>
        <dbReference type="ARBA" id="ARBA00022840"/>
    </source>
</evidence>
<evidence type="ECO:0000256" key="8">
    <source>
        <dbReference type="ARBA" id="ARBA00022777"/>
    </source>
</evidence>
<dbReference type="InterPro" id="IPR001638">
    <property type="entry name" value="Solute-binding_3/MltF_N"/>
</dbReference>
<evidence type="ECO:0000256" key="6">
    <source>
        <dbReference type="ARBA" id="ARBA00022692"/>
    </source>
</evidence>
<keyword evidence="6 14" id="KW-0812">Transmembrane</keyword>
<gene>
    <name evidence="16" type="ORF">CQY22_013425</name>
</gene>
<comment type="subcellular location">
    <subcellularLocation>
        <location evidence="1">Cell membrane</location>
        <topology evidence="1">Single-pass membrane protein</topology>
    </subcellularLocation>
</comment>
<evidence type="ECO:0000256" key="10">
    <source>
        <dbReference type="ARBA" id="ARBA00022989"/>
    </source>
</evidence>
<keyword evidence="4" id="KW-0723">Serine/threonine-protein kinase</keyword>
<dbReference type="InterPro" id="IPR011009">
    <property type="entry name" value="Kinase-like_dom_sf"/>
</dbReference>
<dbReference type="RefSeq" id="WP_090592444.1">
    <property type="nucleotide sequence ID" value="NZ_CP104302.1"/>
</dbReference>
<dbReference type="InterPro" id="IPR008271">
    <property type="entry name" value="Ser/Thr_kinase_AS"/>
</dbReference>
<feature type="transmembrane region" description="Helical" evidence="14">
    <location>
        <begin position="294"/>
        <end position="314"/>
    </location>
</feature>
<sequence>MEAKAFGHYELRERLGRGGMGEVYRAFDTKTHREVALKVLPAHHAEDAAFQERFRREAHAVSGLSEPHVVPIHGYGEIDGQLYLDMRLIEGRTLGAVLTDTGRALSPEFCATFVEQIGSALDAAHAEGIIHRDVKPANILITDNKFAYLIDFGLARGATDAGMTTAGNTLGTLAYMAPERFDNSVTDPRSDIYALTAVLYECLTAVRPYQGDSLEQQIAGHLRLPPPKPSDINPRLAPFDEVIAKGMAKDPDRRFQSGAALAAATSRAAEATARSTTGRHAAPRPAAARKSRKGWLVAAALLLVGVLAGAFVWATGDRGGPGEGTSPSRNAGDDGRVAKIAATVPEAIKSRGVLIVGTNVPYAPGEFKDSDGNLVGYDIDLMNAVARTLGLRVEYRDLEFDTILGAVETGTIDVGASSITDTRQREQKVDFVTYLQTGTSWSRRVGDTADPEAPCGLRVGVARGTVQETHELPSKSAACEAAGLPPLEKVVLDEQDAVTKALLQGEIDAMSADSAIVGFAVKLSAGKIEQAGEAFDTGLYGWPVARNSALSQSLRMALEHLIGTGEYREIATQWGQQLSVVDQPVINGATR</sequence>
<dbReference type="OrthoDB" id="9762169at2"/>
<dbReference type="PROSITE" id="PS00108">
    <property type="entry name" value="PROTEIN_KINASE_ST"/>
    <property type="match status" value="1"/>
</dbReference>
<dbReference type="EMBL" id="PDCN02000018">
    <property type="protein sequence ID" value="PIB74270.1"/>
    <property type="molecule type" value="Genomic_DNA"/>
</dbReference>
<keyword evidence="5" id="KW-0808">Transferase</keyword>
<dbReference type="SMART" id="SM00062">
    <property type="entry name" value="PBPb"/>
    <property type="match status" value="1"/>
</dbReference>
<dbReference type="SMART" id="SM00220">
    <property type="entry name" value="S_TKc"/>
    <property type="match status" value="1"/>
</dbReference>
<feature type="domain" description="Protein kinase" evidence="15">
    <location>
        <begin position="9"/>
        <end position="266"/>
    </location>
</feature>
<name>A0A2G5P848_9MYCO</name>
<keyword evidence="9 12" id="KW-0067">ATP-binding</keyword>
<evidence type="ECO:0000256" key="13">
    <source>
        <dbReference type="SAM" id="MobiDB-lite"/>
    </source>
</evidence>
<dbReference type="SUPFAM" id="SSF53850">
    <property type="entry name" value="Periplasmic binding protein-like II"/>
    <property type="match status" value="1"/>
</dbReference>
<evidence type="ECO:0000313" key="16">
    <source>
        <dbReference type="EMBL" id="PIB74270.1"/>
    </source>
</evidence>
<dbReference type="CDD" id="cd14014">
    <property type="entry name" value="STKc_PknB_like"/>
    <property type="match status" value="1"/>
</dbReference>